<dbReference type="Proteomes" id="UP001652700">
    <property type="component" value="Unplaced"/>
</dbReference>
<dbReference type="GO" id="GO:0070552">
    <property type="term" value="C:BRISC complex"/>
    <property type="evidence" value="ECO:0007669"/>
    <property type="project" value="InterPro"/>
</dbReference>
<gene>
    <name evidence="9 10" type="primary">LOC114345007</name>
</gene>
<keyword evidence="4" id="KW-0234">DNA repair</keyword>
<keyword evidence="3" id="KW-0227">DNA damage</keyword>
<protein>
    <submittedName>
        <fullName evidence="9">BRISC and BRCA1-A complex member 1-like isoform X1</fullName>
    </submittedName>
    <submittedName>
        <fullName evidence="10">BRISC and BRCA1-A complex member 1-like isoform X2</fullName>
    </submittedName>
</protein>
<evidence type="ECO:0000313" key="7">
    <source>
        <dbReference type="EnsemblMetazoa" id="XP_050503932.1"/>
    </source>
</evidence>
<dbReference type="GO" id="GO:0070531">
    <property type="term" value="C:BRCA1-A complex"/>
    <property type="evidence" value="ECO:0007669"/>
    <property type="project" value="InterPro"/>
</dbReference>
<dbReference type="RefSeq" id="XP_028151627.1">
    <property type="nucleotide sequence ID" value="XM_028295826.1"/>
</dbReference>
<evidence type="ECO:0000313" key="8">
    <source>
        <dbReference type="Proteomes" id="UP001652700"/>
    </source>
</evidence>
<evidence type="ECO:0000256" key="4">
    <source>
        <dbReference type="ARBA" id="ARBA00023204"/>
    </source>
</evidence>
<feature type="compositionally biased region" description="Polar residues" evidence="6">
    <location>
        <begin position="22"/>
        <end position="32"/>
    </location>
</feature>
<accession>A0A6P7GZN4</accession>
<reference evidence="9 10" key="1">
    <citation type="submission" date="2025-04" db="UniProtKB">
        <authorList>
            <consortium name="RefSeq"/>
        </authorList>
    </citation>
    <scope>IDENTIFICATION</scope>
    <source>
        <tissue evidence="9 10">Whole insect</tissue>
    </source>
</reference>
<dbReference type="PANTHER" id="PTHR15660">
    <property type="entry name" value="BRISC AND BRCA1-A COMPLEX MEMBER 1"/>
    <property type="match status" value="1"/>
</dbReference>
<feature type="region of interest" description="Disordered" evidence="6">
    <location>
        <begin position="1"/>
        <end position="58"/>
    </location>
</feature>
<evidence type="ECO:0000256" key="1">
    <source>
        <dbReference type="ARBA" id="ARBA00004123"/>
    </source>
</evidence>
<evidence type="ECO:0000256" key="5">
    <source>
        <dbReference type="ARBA" id="ARBA00023242"/>
    </source>
</evidence>
<dbReference type="GO" id="GO:0045739">
    <property type="term" value="P:positive regulation of DNA repair"/>
    <property type="evidence" value="ECO:0007669"/>
    <property type="project" value="InterPro"/>
</dbReference>
<sequence length="311" mass="35782">MVERIIPIQMEDDDNSGEESGANANGNVVNSDTTKESCVENSQEKSDHKESSPNNEKEQKLLILIKPMSKTKDLLENLKKYDVFEERSKFSLPNINVPEKIILVIDRAQDEHCTSFAEANGKYTPLSMLRKSLHLFVNLKHSINKNHEFAIVLLNENTATWALPFTSELRKVNNCIEKITQCEVEDTFNMNLVFEEILPNIKIPQDEIAPPYIIRTIICYGRSYTIPEIKFSEKIVKLLDNPFFICDVLMTHEPVDDSNYCNKIFECLQNIDRKGISYFFPVGRSALRLHNSMAKLLGHGLQRPFQTFHKE</sequence>
<comment type="subcellular location">
    <subcellularLocation>
        <location evidence="1">Nucleus</location>
    </subcellularLocation>
</comment>
<dbReference type="EnsemblMetazoa" id="XM_050647975.1">
    <property type="protein sequence ID" value="XP_050503932.1"/>
    <property type="gene ID" value="LOC126882899"/>
</dbReference>
<dbReference type="PANTHER" id="PTHR15660:SF1">
    <property type="entry name" value="BRISC AND BRCA1-A COMPLEX MEMBER 1"/>
    <property type="match status" value="1"/>
</dbReference>
<evidence type="ECO:0000256" key="6">
    <source>
        <dbReference type="SAM" id="MobiDB-lite"/>
    </source>
</evidence>
<dbReference type="GO" id="GO:0006302">
    <property type="term" value="P:double-strand break repair"/>
    <property type="evidence" value="ECO:0007669"/>
    <property type="project" value="TreeGrafter"/>
</dbReference>
<dbReference type="AlphaFoldDB" id="A0A6P7GZN4"/>
<keyword evidence="5" id="KW-0539">Nucleus</keyword>
<dbReference type="CDD" id="cd21502">
    <property type="entry name" value="vWA_BABAM1"/>
    <property type="match status" value="1"/>
</dbReference>
<feature type="compositionally biased region" description="Basic and acidic residues" evidence="6">
    <location>
        <begin position="33"/>
        <end position="58"/>
    </location>
</feature>
<evidence type="ECO:0000313" key="9">
    <source>
        <dbReference type="RefSeq" id="XP_028151627.1"/>
    </source>
</evidence>
<dbReference type="GO" id="GO:0016604">
    <property type="term" value="C:nuclear body"/>
    <property type="evidence" value="ECO:0007669"/>
    <property type="project" value="TreeGrafter"/>
</dbReference>
<dbReference type="RefSeq" id="XP_028151628.1">
    <property type="nucleotide sequence ID" value="XM_028295827.1"/>
</dbReference>
<reference evidence="7" key="2">
    <citation type="submission" date="2025-05" db="UniProtKB">
        <authorList>
            <consortium name="EnsemblMetazoa"/>
        </authorList>
    </citation>
    <scope>IDENTIFICATION</scope>
</reference>
<dbReference type="GO" id="GO:0007095">
    <property type="term" value="P:mitotic G2 DNA damage checkpoint signaling"/>
    <property type="evidence" value="ECO:0007669"/>
    <property type="project" value="TreeGrafter"/>
</dbReference>
<evidence type="ECO:0000313" key="10">
    <source>
        <dbReference type="RefSeq" id="XP_028151628.1"/>
    </source>
</evidence>
<dbReference type="OrthoDB" id="547311at2759"/>
<keyword evidence="8" id="KW-1185">Reference proteome</keyword>
<name>A0A6P7GZN4_DIAVI</name>
<organism evidence="9">
    <name type="scientific">Diabrotica virgifera virgifera</name>
    <name type="common">western corn rootworm</name>
    <dbReference type="NCBI Taxonomy" id="50390"/>
    <lineage>
        <taxon>Eukaryota</taxon>
        <taxon>Metazoa</taxon>
        <taxon>Ecdysozoa</taxon>
        <taxon>Arthropoda</taxon>
        <taxon>Hexapoda</taxon>
        <taxon>Insecta</taxon>
        <taxon>Pterygota</taxon>
        <taxon>Neoptera</taxon>
        <taxon>Endopterygota</taxon>
        <taxon>Coleoptera</taxon>
        <taxon>Polyphaga</taxon>
        <taxon>Cucujiformia</taxon>
        <taxon>Chrysomeloidea</taxon>
        <taxon>Chrysomelidae</taxon>
        <taxon>Galerucinae</taxon>
        <taxon>Diabroticina</taxon>
        <taxon>Diabroticites</taxon>
        <taxon>Diabrotica</taxon>
    </lineage>
</organism>
<evidence type="ECO:0000256" key="2">
    <source>
        <dbReference type="ARBA" id="ARBA00022490"/>
    </source>
</evidence>
<evidence type="ECO:0000256" key="3">
    <source>
        <dbReference type="ARBA" id="ARBA00022763"/>
    </source>
</evidence>
<proteinExistence type="predicted"/>
<keyword evidence="2" id="KW-0963">Cytoplasm</keyword>
<dbReference type="InterPro" id="IPR026126">
    <property type="entry name" value="BABAM1"/>
</dbReference>